<evidence type="ECO:0000313" key="2">
    <source>
        <dbReference type="EMBL" id="CAB4821752.1"/>
    </source>
</evidence>
<name>A0A6J6ZJK2_9ZZZZ</name>
<feature type="compositionally biased region" description="Gly residues" evidence="1">
    <location>
        <begin position="11"/>
        <end position="24"/>
    </location>
</feature>
<organism evidence="2">
    <name type="scientific">freshwater metagenome</name>
    <dbReference type="NCBI Taxonomy" id="449393"/>
    <lineage>
        <taxon>unclassified sequences</taxon>
        <taxon>metagenomes</taxon>
        <taxon>ecological metagenomes</taxon>
    </lineage>
</organism>
<feature type="region of interest" description="Disordered" evidence="1">
    <location>
        <begin position="1"/>
        <end position="24"/>
    </location>
</feature>
<evidence type="ECO:0000256" key="1">
    <source>
        <dbReference type="SAM" id="MobiDB-lite"/>
    </source>
</evidence>
<protein>
    <submittedName>
        <fullName evidence="2">Unannotated protein</fullName>
    </submittedName>
</protein>
<proteinExistence type="predicted"/>
<dbReference type="EMBL" id="CAFABK010000005">
    <property type="protein sequence ID" value="CAB4821752.1"/>
    <property type="molecule type" value="Genomic_DNA"/>
</dbReference>
<dbReference type="AlphaFoldDB" id="A0A6J6ZJK2"/>
<accession>A0A6J6ZJK2</accession>
<sequence>MGFNTPVGSHGQAGGPAGQADGGITAGATVLSISHNEPLHTTAESASKWLVVA</sequence>
<gene>
    <name evidence="2" type="ORF">UFOPK3204_00196</name>
</gene>
<reference evidence="2" key="1">
    <citation type="submission" date="2020-05" db="EMBL/GenBank/DDBJ databases">
        <authorList>
            <person name="Chiriac C."/>
            <person name="Salcher M."/>
            <person name="Ghai R."/>
            <person name="Kavagutti S V."/>
        </authorList>
    </citation>
    <scope>NUCLEOTIDE SEQUENCE</scope>
</reference>